<dbReference type="RefSeq" id="WP_127786714.1">
    <property type="nucleotide sequence ID" value="NZ_SACL01000002.1"/>
</dbReference>
<dbReference type="OrthoDB" id="9814110at2"/>
<feature type="site" description="Contributes to substrate recognition" evidence="9">
    <location>
        <position position="102"/>
    </location>
</feature>
<sequence length="175" mass="18311">MRRAVFLDRDGVLNAARRDAKGRPLPPADAADLVILPGVPEACAALRAAGFLLIGATNQPDIARGTASADEVARMNRLVAEAVGLDEMALCPHDDADGCACRKPLPGLLTAAAATHGIELSASWMVGDRWRDIEAGRAAGCRTAFVQAHYAERQPDAPDITVASLAEAVPHIVNS</sequence>
<evidence type="ECO:0000313" key="11">
    <source>
        <dbReference type="EMBL" id="RVT97486.1"/>
    </source>
</evidence>
<dbReference type="GO" id="GO:0005975">
    <property type="term" value="P:carbohydrate metabolic process"/>
    <property type="evidence" value="ECO:0007669"/>
    <property type="project" value="InterPro"/>
</dbReference>
<protein>
    <recommendedName>
        <fullName evidence="6 7">D,D-heptose 1,7-bisphosphate phosphatase</fullName>
        <ecNumber evidence="7">3.1.3.-</ecNumber>
    </recommendedName>
</protein>
<keyword evidence="5 7" id="KW-0119">Carbohydrate metabolism</keyword>
<evidence type="ECO:0000256" key="4">
    <source>
        <dbReference type="ARBA" id="ARBA00022801"/>
    </source>
</evidence>
<evidence type="ECO:0000313" key="12">
    <source>
        <dbReference type="Proteomes" id="UP000282957"/>
    </source>
</evidence>
<gene>
    <name evidence="11" type="ORF">EOD42_06570</name>
</gene>
<dbReference type="Pfam" id="PF13242">
    <property type="entry name" value="Hydrolase_like"/>
    <property type="match status" value="1"/>
</dbReference>
<dbReference type="PANTHER" id="PTHR42891:SF1">
    <property type="entry name" value="D-GLYCERO-BETA-D-MANNO-HEPTOSE-1,7-BISPHOSPHATE 7-PHOSPHATASE"/>
    <property type="match status" value="1"/>
</dbReference>
<dbReference type="GO" id="GO:0016791">
    <property type="term" value="F:phosphatase activity"/>
    <property type="evidence" value="ECO:0007669"/>
    <property type="project" value="InterPro"/>
</dbReference>
<comment type="similarity">
    <text evidence="7">Belongs to the gmhB family.</text>
</comment>
<comment type="cofactor">
    <cofactor evidence="10">
        <name>Mg(2+)</name>
        <dbReference type="ChEBI" id="CHEBI:18420"/>
    </cofactor>
</comment>
<feature type="site" description="Stabilizes the phosphoryl group" evidence="9">
    <location>
        <position position="57"/>
    </location>
</feature>
<dbReference type="InterPro" id="IPR006549">
    <property type="entry name" value="HAD-SF_hydro_IIIA"/>
</dbReference>
<dbReference type="EMBL" id="SACL01000002">
    <property type="protein sequence ID" value="RVT97486.1"/>
    <property type="molecule type" value="Genomic_DNA"/>
</dbReference>
<dbReference type="InterPro" id="IPR006543">
    <property type="entry name" value="Histidinol-phos"/>
</dbReference>
<evidence type="ECO:0000256" key="10">
    <source>
        <dbReference type="PIRSR" id="PIRSR004682-4"/>
    </source>
</evidence>
<feature type="binding site" evidence="10">
    <location>
        <position position="8"/>
    </location>
    <ligand>
        <name>Mg(2+)</name>
        <dbReference type="ChEBI" id="CHEBI:18420"/>
    </ligand>
</feature>
<feature type="binding site" evidence="10">
    <location>
        <position position="10"/>
    </location>
    <ligand>
        <name>Mg(2+)</name>
        <dbReference type="ChEBI" id="CHEBI:18420"/>
    </ligand>
</feature>
<comment type="cofactor">
    <cofactor evidence="10">
        <name>Zn(2+)</name>
        <dbReference type="ChEBI" id="CHEBI:29105"/>
    </cofactor>
</comment>
<evidence type="ECO:0000256" key="7">
    <source>
        <dbReference type="PIRNR" id="PIRNR004682"/>
    </source>
</evidence>
<feature type="active site" description="Nucleophile" evidence="8">
    <location>
        <position position="8"/>
    </location>
</feature>
<feature type="binding site" evidence="10">
    <location>
        <position position="91"/>
    </location>
    <ligand>
        <name>Zn(2+)</name>
        <dbReference type="ChEBI" id="CHEBI:29105"/>
    </ligand>
</feature>
<dbReference type="AlphaFoldDB" id="A0A437MIP3"/>
<dbReference type="NCBIfam" id="TIGR01662">
    <property type="entry name" value="HAD-SF-IIIA"/>
    <property type="match status" value="1"/>
</dbReference>
<proteinExistence type="inferred from homology"/>
<keyword evidence="10" id="KW-0460">Magnesium</keyword>
<evidence type="ECO:0000256" key="3">
    <source>
        <dbReference type="ARBA" id="ARBA00022723"/>
    </source>
</evidence>
<dbReference type="PANTHER" id="PTHR42891">
    <property type="entry name" value="D-GLYCERO-BETA-D-MANNO-HEPTOSE-1,7-BISPHOSPHATE 7-PHOSPHATASE"/>
    <property type="match status" value="1"/>
</dbReference>
<evidence type="ECO:0000256" key="8">
    <source>
        <dbReference type="PIRSR" id="PIRSR004682-1"/>
    </source>
</evidence>
<dbReference type="InterPro" id="IPR004446">
    <property type="entry name" value="Heptose_bisP_phosphatase"/>
</dbReference>
<evidence type="ECO:0000256" key="9">
    <source>
        <dbReference type="PIRSR" id="PIRSR004682-3"/>
    </source>
</evidence>
<reference evidence="11 12" key="1">
    <citation type="submission" date="2019-01" db="EMBL/GenBank/DDBJ databases">
        <authorList>
            <person name="Chen W.-M."/>
        </authorList>
    </citation>
    <scope>NUCLEOTIDE SEQUENCE [LARGE SCALE GENOMIC DNA]</scope>
    <source>
        <strain evidence="11 12">CCP-6</strain>
    </source>
</reference>
<keyword evidence="12" id="KW-1185">Reference proteome</keyword>
<dbReference type="InterPro" id="IPR036412">
    <property type="entry name" value="HAD-like_sf"/>
</dbReference>
<dbReference type="GO" id="GO:0046872">
    <property type="term" value="F:metal ion binding"/>
    <property type="evidence" value="ECO:0007669"/>
    <property type="project" value="UniProtKB-KW"/>
</dbReference>
<keyword evidence="2 7" id="KW-0963">Cytoplasm</keyword>
<comment type="caution">
    <text evidence="11">The sequence shown here is derived from an EMBL/GenBank/DDBJ whole genome shotgun (WGS) entry which is preliminary data.</text>
</comment>
<dbReference type="PIRSF" id="PIRSF004682">
    <property type="entry name" value="GmhB"/>
    <property type="match status" value="1"/>
</dbReference>
<organism evidence="11 12">
    <name type="scientific">Rhodovarius crocodyli</name>
    <dbReference type="NCBI Taxonomy" id="1979269"/>
    <lineage>
        <taxon>Bacteria</taxon>
        <taxon>Pseudomonadati</taxon>
        <taxon>Pseudomonadota</taxon>
        <taxon>Alphaproteobacteria</taxon>
        <taxon>Acetobacterales</taxon>
        <taxon>Roseomonadaceae</taxon>
        <taxon>Rhodovarius</taxon>
    </lineage>
</organism>
<dbReference type="SUPFAM" id="SSF56784">
    <property type="entry name" value="HAD-like"/>
    <property type="match status" value="1"/>
</dbReference>
<feature type="binding site" evidence="10">
    <location>
        <position position="93"/>
    </location>
    <ligand>
        <name>Zn(2+)</name>
        <dbReference type="ChEBI" id="CHEBI:29105"/>
    </ligand>
</feature>
<comment type="subcellular location">
    <subcellularLocation>
        <location evidence="1 7">Cytoplasm</location>
    </subcellularLocation>
</comment>
<dbReference type="CDD" id="cd07503">
    <property type="entry name" value="HAD_HisB-N"/>
    <property type="match status" value="1"/>
</dbReference>
<feature type="binding site" evidence="10">
    <location>
        <position position="99"/>
    </location>
    <ligand>
        <name>Zn(2+)</name>
        <dbReference type="ChEBI" id="CHEBI:29105"/>
    </ligand>
</feature>
<keyword evidence="3 10" id="KW-0479">Metal-binding</keyword>
<dbReference type="InterPro" id="IPR023214">
    <property type="entry name" value="HAD_sf"/>
</dbReference>
<keyword evidence="4 7" id="KW-0378">Hydrolase</keyword>
<accession>A0A437MIP3</accession>
<dbReference type="NCBIfam" id="TIGR01656">
    <property type="entry name" value="Histidinol-ppas"/>
    <property type="match status" value="1"/>
</dbReference>
<feature type="active site" description="Proton donor" evidence="8">
    <location>
        <position position="10"/>
    </location>
</feature>
<evidence type="ECO:0000256" key="1">
    <source>
        <dbReference type="ARBA" id="ARBA00004496"/>
    </source>
</evidence>
<evidence type="ECO:0000256" key="6">
    <source>
        <dbReference type="ARBA" id="ARBA00031828"/>
    </source>
</evidence>
<feature type="site" description="Stabilizes the phosphoryl group" evidence="9">
    <location>
        <position position="103"/>
    </location>
</feature>
<name>A0A437MIP3_9PROT</name>
<dbReference type="EC" id="3.1.3.-" evidence="7"/>
<feature type="binding site" evidence="10">
    <location>
        <position position="128"/>
    </location>
    <ligand>
        <name>Mg(2+)</name>
        <dbReference type="ChEBI" id="CHEBI:18420"/>
    </ligand>
</feature>
<evidence type="ECO:0000256" key="2">
    <source>
        <dbReference type="ARBA" id="ARBA00022490"/>
    </source>
</evidence>
<dbReference type="Gene3D" id="3.40.50.1000">
    <property type="entry name" value="HAD superfamily/HAD-like"/>
    <property type="match status" value="1"/>
</dbReference>
<dbReference type="GO" id="GO:0005737">
    <property type="term" value="C:cytoplasm"/>
    <property type="evidence" value="ECO:0007669"/>
    <property type="project" value="UniProtKB-SubCell"/>
</dbReference>
<feature type="binding site" evidence="10">
    <location>
        <position position="101"/>
    </location>
    <ligand>
        <name>Zn(2+)</name>
        <dbReference type="ChEBI" id="CHEBI:29105"/>
    </ligand>
</feature>
<evidence type="ECO:0000256" key="5">
    <source>
        <dbReference type="ARBA" id="ARBA00023277"/>
    </source>
</evidence>
<keyword evidence="10" id="KW-0862">Zinc</keyword>
<dbReference type="Proteomes" id="UP000282957">
    <property type="component" value="Unassembled WGS sequence"/>
</dbReference>